<dbReference type="RefSeq" id="WP_209340535.1">
    <property type="nucleotide sequence ID" value="NZ_JAGIQL010000051.1"/>
</dbReference>
<name>A0A940MDA2_9ACTN</name>
<dbReference type="InterPro" id="IPR050266">
    <property type="entry name" value="AB_hydrolase_sf"/>
</dbReference>
<dbReference type="InterPro" id="IPR000073">
    <property type="entry name" value="AB_hydrolase_1"/>
</dbReference>
<dbReference type="SUPFAM" id="SSF53474">
    <property type="entry name" value="alpha/beta-Hydrolases"/>
    <property type="match status" value="1"/>
</dbReference>
<dbReference type="Proteomes" id="UP000670475">
    <property type="component" value="Unassembled WGS sequence"/>
</dbReference>
<dbReference type="Pfam" id="PF12697">
    <property type="entry name" value="Abhydrolase_6"/>
    <property type="match status" value="1"/>
</dbReference>
<gene>
    <name evidence="5" type="ORF">JFN87_14950</name>
</gene>
<reference evidence="5" key="1">
    <citation type="submission" date="2021-03" db="EMBL/GenBank/DDBJ databases">
        <title>Whole genome sequence of Streptomyces bomunensis MMS17-BM035.</title>
        <authorList>
            <person name="Lee J.H."/>
        </authorList>
    </citation>
    <scope>NUCLEOTIDE SEQUENCE</scope>
    <source>
        <strain evidence="5">MMS17-BM035</strain>
    </source>
</reference>
<evidence type="ECO:0000256" key="1">
    <source>
        <dbReference type="ARBA" id="ARBA00022801"/>
    </source>
</evidence>
<evidence type="ECO:0000256" key="2">
    <source>
        <dbReference type="SAM" id="MobiDB-lite"/>
    </source>
</evidence>
<dbReference type="PANTHER" id="PTHR43798">
    <property type="entry name" value="MONOACYLGLYCEROL LIPASE"/>
    <property type="match status" value="1"/>
</dbReference>
<feature type="chain" id="PRO_5039547418" evidence="3">
    <location>
        <begin position="30"/>
        <end position="316"/>
    </location>
</feature>
<dbReference type="PROSITE" id="PS51257">
    <property type="entry name" value="PROKAR_LIPOPROTEIN"/>
    <property type="match status" value="1"/>
</dbReference>
<dbReference type="InterPro" id="IPR029058">
    <property type="entry name" value="AB_hydrolase_fold"/>
</dbReference>
<evidence type="ECO:0000313" key="5">
    <source>
        <dbReference type="EMBL" id="MBP0458788.1"/>
    </source>
</evidence>
<dbReference type="GO" id="GO:0016787">
    <property type="term" value="F:hydrolase activity"/>
    <property type="evidence" value="ECO:0007669"/>
    <property type="project" value="UniProtKB-KW"/>
</dbReference>
<comment type="caution">
    <text evidence="5">The sequence shown here is derived from an EMBL/GenBank/DDBJ whole genome shotgun (WGS) entry which is preliminary data.</text>
</comment>
<dbReference type="EMBL" id="JAGIQL010000051">
    <property type="protein sequence ID" value="MBP0458788.1"/>
    <property type="molecule type" value="Genomic_DNA"/>
</dbReference>
<keyword evidence="1 5" id="KW-0378">Hydrolase</keyword>
<dbReference type="GO" id="GO:0016020">
    <property type="term" value="C:membrane"/>
    <property type="evidence" value="ECO:0007669"/>
    <property type="project" value="TreeGrafter"/>
</dbReference>
<sequence length="316" mass="32646">MTANTHRPTRTRRTAIAVGVAAALTGILAGCGHDGTAAASHSAASHPATSHSAASTPARPASGLHMVTNHGHKLAFHVTAGRLPAIVLDAGGGNDSSYWKDIVPDLARKTGSEIITYDRAGMGASDPVPGPWKAQNAVSDLEAGLNKLGATHDVILVAHSEAGEIATYAARKDPGRFAGAVLVDASLPQFSTDTEIARVAAATQAQLEAIKAKKDTSVTKADRQLLAVAADYVADQRAYHRISWPASVPATVIVSAKTPFPTSPPDAQAWRAAQAEFAGAAPNRTLVTAAHSSHDIPLDRPGLVEARIAAMVKTAR</sequence>
<keyword evidence="6" id="KW-1185">Reference proteome</keyword>
<accession>A0A940MDA2</accession>
<protein>
    <submittedName>
        <fullName evidence="5">Alpha/beta fold hydrolase</fullName>
    </submittedName>
</protein>
<evidence type="ECO:0000313" key="6">
    <source>
        <dbReference type="Proteomes" id="UP000670475"/>
    </source>
</evidence>
<feature type="domain" description="AB hydrolase-1" evidence="4">
    <location>
        <begin position="86"/>
        <end position="305"/>
    </location>
</feature>
<dbReference type="Gene3D" id="3.40.50.1820">
    <property type="entry name" value="alpha/beta hydrolase"/>
    <property type="match status" value="1"/>
</dbReference>
<feature type="signal peptide" evidence="3">
    <location>
        <begin position="1"/>
        <end position="29"/>
    </location>
</feature>
<dbReference type="PROSITE" id="PS51318">
    <property type="entry name" value="TAT"/>
    <property type="match status" value="1"/>
</dbReference>
<evidence type="ECO:0000256" key="3">
    <source>
        <dbReference type="SAM" id="SignalP"/>
    </source>
</evidence>
<dbReference type="InterPro" id="IPR006311">
    <property type="entry name" value="TAT_signal"/>
</dbReference>
<organism evidence="5 6">
    <name type="scientific">Streptomyces montanisoli</name>
    <dbReference type="NCBI Taxonomy" id="2798581"/>
    <lineage>
        <taxon>Bacteria</taxon>
        <taxon>Bacillati</taxon>
        <taxon>Actinomycetota</taxon>
        <taxon>Actinomycetes</taxon>
        <taxon>Kitasatosporales</taxon>
        <taxon>Streptomycetaceae</taxon>
        <taxon>Streptomyces</taxon>
    </lineage>
</organism>
<feature type="region of interest" description="Disordered" evidence="2">
    <location>
        <begin position="36"/>
        <end position="59"/>
    </location>
</feature>
<dbReference type="AlphaFoldDB" id="A0A940MDA2"/>
<proteinExistence type="predicted"/>
<keyword evidence="3" id="KW-0732">Signal</keyword>
<evidence type="ECO:0000259" key="4">
    <source>
        <dbReference type="Pfam" id="PF12697"/>
    </source>
</evidence>
<dbReference type="PANTHER" id="PTHR43798:SF31">
    <property type="entry name" value="AB HYDROLASE SUPERFAMILY PROTEIN YCLE"/>
    <property type="match status" value="1"/>
</dbReference>